<feature type="compositionally biased region" description="Acidic residues" evidence="1">
    <location>
        <begin position="1"/>
        <end position="12"/>
    </location>
</feature>
<feature type="non-terminal residue" evidence="2">
    <location>
        <position position="81"/>
    </location>
</feature>
<dbReference type="AlphaFoldDB" id="A0A0B6Y532"/>
<organism evidence="2">
    <name type="scientific">Arion vulgaris</name>
    <dbReference type="NCBI Taxonomy" id="1028688"/>
    <lineage>
        <taxon>Eukaryota</taxon>
        <taxon>Metazoa</taxon>
        <taxon>Spiralia</taxon>
        <taxon>Lophotrochozoa</taxon>
        <taxon>Mollusca</taxon>
        <taxon>Gastropoda</taxon>
        <taxon>Heterobranchia</taxon>
        <taxon>Euthyneura</taxon>
        <taxon>Panpulmonata</taxon>
        <taxon>Eupulmonata</taxon>
        <taxon>Stylommatophora</taxon>
        <taxon>Helicina</taxon>
        <taxon>Arionoidea</taxon>
        <taxon>Arionidae</taxon>
        <taxon>Arion</taxon>
    </lineage>
</organism>
<gene>
    <name evidence="2" type="primary">ORF12017</name>
</gene>
<feature type="region of interest" description="Disordered" evidence="1">
    <location>
        <begin position="1"/>
        <end position="39"/>
    </location>
</feature>
<evidence type="ECO:0000256" key="1">
    <source>
        <dbReference type="SAM" id="MobiDB-lite"/>
    </source>
</evidence>
<reference evidence="2" key="1">
    <citation type="submission" date="2014-12" db="EMBL/GenBank/DDBJ databases">
        <title>Insight into the proteome of Arion vulgaris.</title>
        <authorList>
            <person name="Aradska J."/>
            <person name="Bulat T."/>
            <person name="Smidak R."/>
            <person name="Sarate P."/>
            <person name="Gangsoo J."/>
            <person name="Sialana F."/>
            <person name="Bilban M."/>
            <person name="Lubec G."/>
        </authorList>
    </citation>
    <scope>NUCLEOTIDE SEQUENCE</scope>
    <source>
        <tissue evidence="2">Skin</tissue>
    </source>
</reference>
<name>A0A0B6Y532_9EUPU</name>
<accession>A0A0B6Y532</accession>
<protein>
    <submittedName>
        <fullName evidence="2">Uncharacterized protein</fullName>
    </submittedName>
</protein>
<dbReference type="EMBL" id="HACG01004061">
    <property type="protein sequence ID" value="CEK50926.1"/>
    <property type="molecule type" value="Transcribed_RNA"/>
</dbReference>
<proteinExistence type="predicted"/>
<sequence length="81" mass="8803">KYADVDNLEDENNPTPAWGTGYQGAKKRVPTSGNNDQRMSAGMAKCYQRPLGLCDSPSYSGDSDQDLVPKLLLTEGYIDSS</sequence>
<feature type="non-terminal residue" evidence="2">
    <location>
        <position position="1"/>
    </location>
</feature>
<evidence type="ECO:0000313" key="2">
    <source>
        <dbReference type="EMBL" id="CEK50926.1"/>
    </source>
</evidence>